<protein>
    <recommendedName>
        <fullName evidence="7">Putative 4-hydroxy-4-methyl-2-oxoglutarate aldolase</fullName>
        <ecNumber evidence="6">4.1.1.112</ecNumber>
        <ecNumber evidence="5">4.1.3.17</ecNumber>
    </recommendedName>
    <alternativeName>
        <fullName evidence="11">Oxaloacetate decarboxylase</fullName>
    </alternativeName>
    <alternativeName>
        <fullName evidence="9">Regulator of ribonuclease activity homolog</fullName>
    </alternativeName>
    <alternativeName>
        <fullName evidence="10">RraA-like protein</fullName>
    </alternativeName>
</protein>
<comment type="function">
    <text evidence="8">Catalyzes the aldol cleavage of 4-hydroxy-4-methyl-2-oxoglutarate (HMG) into 2 molecules of pyruvate. Also contains a secondary oxaloacetate (OAA) decarboxylase activity due to the common pyruvate enolate transition state formed following C-C bond cleavage in the retro-aldol and decarboxylation reactions.</text>
</comment>
<dbReference type="EC" id="4.1.1.112" evidence="6"/>
<evidence type="ECO:0000256" key="1">
    <source>
        <dbReference type="ARBA" id="ARBA00001342"/>
    </source>
</evidence>
<dbReference type="EMBL" id="CP049933">
    <property type="protein sequence ID" value="QIM19615.1"/>
    <property type="molecule type" value="Genomic_DNA"/>
</dbReference>
<evidence type="ECO:0000256" key="7">
    <source>
        <dbReference type="ARBA" id="ARBA00016549"/>
    </source>
</evidence>
<accession>A0ABX6JZ60</accession>
<dbReference type="Gene3D" id="3.50.30.40">
    <property type="entry name" value="Ribonuclease E inhibitor RraA/RraA-like"/>
    <property type="match status" value="1"/>
</dbReference>
<proteinExistence type="inferred from homology"/>
<reference evidence="13 14" key="1">
    <citation type="submission" date="2020-03" db="EMBL/GenBank/DDBJ databases">
        <title>Leucobacter sp. nov., isolated from beetles.</title>
        <authorList>
            <person name="Hyun D.-W."/>
            <person name="Bae J.-W."/>
        </authorList>
    </citation>
    <scope>NUCLEOTIDE SEQUENCE [LARGE SCALE GENOMIC DNA]</scope>
    <source>
        <strain evidence="13 14">HDW9A</strain>
    </source>
</reference>
<comment type="catalytic activity">
    <reaction evidence="12">
        <text>oxaloacetate + H(+) = pyruvate + CO2</text>
        <dbReference type="Rhea" id="RHEA:15641"/>
        <dbReference type="ChEBI" id="CHEBI:15361"/>
        <dbReference type="ChEBI" id="CHEBI:15378"/>
        <dbReference type="ChEBI" id="CHEBI:16452"/>
        <dbReference type="ChEBI" id="CHEBI:16526"/>
        <dbReference type="EC" id="4.1.1.112"/>
    </reaction>
</comment>
<dbReference type="CDD" id="cd16841">
    <property type="entry name" value="RraA_family"/>
    <property type="match status" value="1"/>
</dbReference>
<comment type="catalytic activity">
    <reaction evidence="1">
        <text>4-hydroxy-4-methyl-2-oxoglutarate = 2 pyruvate</text>
        <dbReference type="Rhea" id="RHEA:22748"/>
        <dbReference type="ChEBI" id="CHEBI:15361"/>
        <dbReference type="ChEBI" id="CHEBI:58276"/>
        <dbReference type="EC" id="4.1.3.17"/>
    </reaction>
</comment>
<dbReference type="EC" id="4.1.3.17" evidence="5"/>
<dbReference type="InterPro" id="IPR036704">
    <property type="entry name" value="RraA/RraA-like_sf"/>
</dbReference>
<dbReference type="InterPro" id="IPR005493">
    <property type="entry name" value="RraA/RraA-like"/>
</dbReference>
<evidence type="ECO:0000313" key="14">
    <source>
        <dbReference type="Proteomes" id="UP000503441"/>
    </source>
</evidence>
<dbReference type="SUPFAM" id="SSF89562">
    <property type="entry name" value="RraA-like"/>
    <property type="match status" value="1"/>
</dbReference>
<evidence type="ECO:0000313" key="13">
    <source>
        <dbReference type="EMBL" id="QIM19615.1"/>
    </source>
</evidence>
<dbReference type="PANTHER" id="PTHR33254">
    <property type="entry name" value="4-HYDROXY-4-METHYL-2-OXOGLUTARATE ALDOLASE 3-RELATED"/>
    <property type="match status" value="1"/>
</dbReference>
<organism evidence="13 14">
    <name type="scientific">Leucobacter coleopterorum</name>
    <dbReference type="NCBI Taxonomy" id="2714933"/>
    <lineage>
        <taxon>Bacteria</taxon>
        <taxon>Bacillati</taxon>
        <taxon>Actinomycetota</taxon>
        <taxon>Actinomycetes</taxon>
        <taxon>Micrococcales</taxon>
        <taxon>Microbacteriaceae</taxon>
        <taxon>Leucobacter</taxon>
    </lineage>
</organism>
<comment type="cofactor">
    <cofactor evidence="2">
        <name>a divalent metal cation</name>
        <dbReference type="ChEBI" id="CHEBI:60240"/>
    </cofactor>
</comment>
<evidence type="ECO:0000256" key="10">
    <source>
        <dbReference type="ARBA" id="ARBA00030169"/>
    </source>
</evidence>
<evidence type="ECO:0000256" key="4">
    <source>
        <dbReference type="ARBA" id="ARBA00011233"/>
    </source>
</evidence>
<gene>
    <name evidence="13" type="ORF">G7066_01810</name>
</gene>
<comment type="subunit">
    <text evidence="4">Homotrimer.</text>
</comment>
<evidence type="ECO:0000256" key="11">
    <source>
        <dbReference type="ARBA" id="ARBA00032305"/>
    </source>
</evidence>
<sequence length="208" mass="21720">MSRVEMLEGLRKVELPTLGHVLEEGFCHPQLRPMNGENRLFGIARTLDLREPDAVAVNHALLALQPGEVMVIRVGGGLHAPVGAVTAAVAVAQGCAGIVVDGPVTDIAALREVGQRLPVFATGLTARTTKRLGTLPRGGCAHQGEIEIAGTTVHPGDLVLGDAHGVLVMSAEGLDADILDQALASDRDEPELIAKIRRGVPLADLLVV</sequence>
<dbReference type="PANTHER" id="PTHR33254:SF4">
    <property type="entry name" value="4-HYDROXY-4-METHYL-2-OXOGLUTARATE ALDOLASE 3-RELATED"/>
    <property type="match status" value="1"/>
</dbReference>
<evidence type="ECO:0000256" key="6">
    <source>
        <dbReference type="ARBA" id="ARBA00012947"/>
    </source>
</evidence>
<evidence type="ECO:0000256" key="5">
    <source>
        <dbReference type="ARBA" id="ARBA00012213"/>
    </source>
</evidence>
<dbReference type="Proteomes" id="UP000503441">
    <property type="component" value="Chromosome"/>
</dbReference>
<dbReference type="Pfam" id="PF03737">
    <property type="entry name" value="RraA-like"/>
    <property type="match status" value="1"/>
</dbReference>
<comment type="similarity">
    <text evidence="3">Belongs to the class II aldolase/RraA-like family.</text>
</comment>
<evidence type="ECO:0000256" key="8">
    <source>
        <dbReference type="ARBA" id="ARBA00025046"/>
    </source>
</evidence>
<evidence type="ECO:0000256" key="12">
    <source>
        <dbReference type="ARBA" id="ARBA00047973"/>
    </source>
</evidence>
<keyword evidence="14" id="KW-1185">Reference proteome</keyword>
<evidence type="ECO:0000256" key="2">
    <source>
        <dbReference type="ARBA" id="ARBA00001968"/>
    </source>
</evidence>
<evidence type="ECO:0000256" key="3">
    <source>
        <dbReference type="ARBA" id="ARBA00008621"/>
    </source>
</evidence>
<evidence type="ECO:0000256" key="9">
    <source>
        <dbReference type="ARBA" id="ARBA00029596"/>
    </source>
</evidence>
<name>A0ABX6JZ60_9MICO</name>